<protein>
    <submittedName>
        <fullName evidence="1">Uncharacterized protein</fullName>
    </submittedName>
</protein>
<evidence type="ECO:0000313" key="2">
    <source>
        <dbReference type="Proteomes" id="UP000772434"/>
    </source>
</evidence>
<evidence type="ECO:0000313" key="1">
    <source>
        <dbReference type="EMBL" id="KAF9069575.1"/>
    </source>
</evidence>
<gene>
    <name evidence="1" type="ORF">BDP27DRAFT_1420880</name>
</gene>
<comment type="caution">
    <text evidence="1">The sequence shown here is derived from an EMBL/GenBank/DDBJ whole genome shotgun (WGS) entry which is preliminary data.</text>
</comment>
<organism evidence="1 2">
    <name type="scientific">Rhodocollybia butyracea</name>
    <dbReference type="NCBI Taxonomy" id="206335"/>
    <lineage>
        <taxon>Eukaryota</taxon>
        <taxon>Fungi</taxon>
        <taxon>Dikarya</taxon>
        <taxon>Basidiomycota</taxon>
        <taxon>Agaricomycotina</taxon>
        <taxon>Agaricomycetes</taxon>
        <taxon>Agaricomycetidae</taxon>
        <taxon>Agaricales</taxon>
        <taxon>Marasmiineae</taxon>
        <taxon>Omphalotaceae</taxon>
        <taxon>Rhodocollybia</taxon>
    </lineage>
</organism>
<reference evidence="1" key="1">
    <citation type="submission" date="2020-11" db="EMBL/GenBank/DDBJ databases">
        <authorList>
            <consortium name="DOE Joint Genome Institute"/>
            <person name="Ahrendt S."/>
            <person name="Riley R."/>
            <person name="Andreopoulos W."/>
            <person name="Labutti K."/>
            <person name="Pangilinan J."/>
            <person name="Ruiz-Duenas F.J."/>
            <person name="Barrasa J.M."/>
            <person name="Sanchez-Garcia M."/>
            <person name="Camarero S."/>
            <person name="Miyauchi S."/>
            <person name="Serrano A."/>
            <person name="Linde D."/>
            <person name="Babiker R."/>
            <person name="Drula E."/>
            <person name="Ayuso-Fernandez I."/>
            <person name="Pacheco R."/>
            <person name="Padilla G."/>
            <person name="Ferreira P."/>
            <person name="Barriuso J."/>
            <person name="Kellner H."/>
            <person name="Castanera R."/>
            <person name="Alfaro M."/>
            <person name="Ramirez L."/>
            <person name="Pisabarro A.G."/>
            <person name="Kuo A."/>
            <person name="Tritt A."/>
            <person name="Lipzen A."/>
            <person name="He G."/>
            <person name="Yan M."/>
            <person name="Ng V."/>
            <person name="Cullen D."/>
            <person name="Martin F."/>
            <person name="Rosso M.-N."/>
            <person name="Henrissat B."/>
            <person name="Hibbett D."/>
            <person name="Martinez A.T."/>
            <person name="Grigoriev I.V."/>
        </authorList>
    </citation>
    <scope>NUCLEOTIDE SEQUENCE</scope>
    <source>
        <strain evidence="1">AH 40177</strain>
    </source>
</reference>
<accession>A0A9P5PWY1</accession>
<dbReference type="EMBL" id="JADNRY010000049">
    <property type="protein sequence ID" value="KAF9069575.1"/>
    <property type="molecule type" value="Genomic_DNA"/>
</dbReference>
<sequence length="233" mass="26118">MKPPEIHHIPGASEKIQAISRILLRKQEVPGLSKPHKRYPAAGDIANAISMCLNSGNPDYEVVNAVAFYTNEDKKSKTIYIARNIGTQDIMATSTASDEVIETFAEQGKCSLDQLASQPPNFFMHTKDVFNLITFLQTSSESRNQLNLEMFRRFISMEYAIDTSPFQLITNSLLLDGFEWKSNIVADMVHLTLRQFQIISGFSPSVLGSLPETCTNLKDFEDLELEITLSSAY</sequence>
<dbReference type="Proteomes" id="UP000772434">
    <property type="component" value="Unassembled WGS sequence"/>
</dbReference>
<keyword evidence="2" id="KW-1185">Reference proteome</keyword>
<dbReference type="AlphaFoldDB" id="A0A9P5PWY1"/>
<name>A0A9P5PWY1_9AGAR</name>
<proteinExistence type="predicted"/>